<proteinExistence type="predicted"/>
<evidence type="ECO:0000313" key="1">
    <source>
        <dbReference type="EMBL" id="KAH9378481.1"/>
    </source>
</evidence>
<dbReference type="OMA" id="ERPEMAF"/>
<evidence type="ECO:0008006" key="3">
    <source>
        <dbReference type="Google" id="ProtNLM"/>
    </source>
</evidence>
<dbReference type="OrthoDB" id="6779578at2759"/>
<gene>
    <name evidence="1" type="ORF">HPB48_021012</name>
</gene>
<reference evidence="1 2" key="1">
    <citation type="journal article" date="2020" name="Cell">
        <title>Large-Scale Comparative Analyses of Tick Genomes Elucidate Their Genetic Diversity and Vector Capacities.</title>
        <authorList>
            <consortium name="Tick Genome and Microbiome Consortium (TIGMIC)"/>
            <person name="Jia N."/>
            <person name="Wang J."/>
            <person name="Shi W."/>
            <person name="Du L."/>
            <person name="Sun Y."/>
            <person name="Zhan W."/>
            <person name="Jiang J.F."/>
            <person name="Wang Q."/>
            <person name="Zhang B."/>
            <person name="Ji P."/>
            <person name="Bell-Sakyi L."/>
            <person name="Cui X.M."/>
            <person name="Yuan T.T."/>
            <person name="Jiang B.G."/>
            <person name="Yang W.F."/>
            <person name="Lam T.T."/>
            <person name="Chang Q.C."/>
            <person name="Ding S.J."/>
            <person name="Wang X.J."/>
            <person name="Zhu J.G."/>
            <person name="Ruan X.D."/>
            <person name="Zhao L."/>
            <person name="Wei J.T."/>
            <person name="Ye R.Z."/>
            <person name="Que T.C."/>
            <person name="Du C.H."/>
            <person name="Zhou Y.H."/>
            <person name="Cheng J.X."/>
            <person name="Dai P.F."/>
            <person name="Guo W.B."/>
            <person name="Han X.H."/>
            <person name="Huang E.J."/>
            <person name="Li L.F."/>
            <person name="Wei W."/>
            <person name="Gao Y.C."/>
            <person name="Liu J.Z."/>
            <person name="Shao H.Z."/>
            <person name="Wang X."/>
            <person name="Wang C.C."/>
            <person name="Yang T.C."/>
            <person name="Huo Q.B."/>
            <person name="Li W."/>
            <person name="Chen H.Y."/>
            <person name="Chen S.E."/>
            <person name="Zhou L.G."/>
            <person name="Ni X.B."/>
            <person name="Tian J.H."/>
            <person name="Sheng Y."/>
            <person name="Liu T."/>
            <person name="Pan Y.S."/>
            <person name="Xia L.Y."/>
            <person name="Li J."/>
            <person name="Zhao F."/>
            <person name="Cao W.C."/>
        </authorList>
    </citation>
    <scope>NUCLEOTIDE SEQUENCE [LARGE SCALE GENOMIC DNA]</scope>
    <source>
        <strain evidence="1">HaeL-2018</strain>
    </source>
</reference>
<name>A0A9J6GUE8_HAELO</name>
<evidence type="ECO:0000313" key="2">
    <source>
        <dbReference type="Proteomes" id="UP000821853"/>
    </source>
</evidence>
<dbReference type="Proteomes" id="UP000821853">
    <property type="component" value="Unassembled WGS sequence"/>
</dbReference>
<comment type="caution">
    <text evidence="1">The sequence shown here is derived from an EMBL/GenBank/DDBJ whole genome shotgun (WGS) entry which is preliminary data.</text>
</comment>
<keyword evidence="2" id="KW-1185">Reference proteome</keyword>
<dbReference type="AlphaFoldDB" id="A0A9J6GUE8"/>
<sequence length="176" mass="19800">MRACHRCAERPEMAFHILQECESVILVCQERHKFLARQVARICSEKNPGGLVIEEVYTSPSGVRLKPDIVLEVDERVVIVDVAITWDSNEGILKQKCHEKVEKYTVLITLFPGRVVSFHGMAFGARFMLCRETMQAGKELGLLPRDMSSLSACVVRGSLITMQRFTRRVLGGGHLS</sequence>
<dbReference type="EMBL" id="JABSTR010000008">
    <property type="protein sequence ID" value="KAH9378481.1"/>
    <property type="molecule type" value="Genomic_DNA"/>
</dbReference>
<protein>
    <recommendedName>
        <fullName evidence="3">Reverse transcriptase</fullName>
    </recommendedName>
</protein>
<dbReference type="VEuPathDB" id="VectorBase:HLOH_044596"/>
<accession>A0A9J6GUE8</accession>
<organism evidence="1 2">
    <name type="scientific">Haemaphysalis longicornis</name>
    <name type="common">Bush tick</name>
    <dbReference type="NCBI Taxonomy" id="44386"/>
    <lineage>
        <taxon>Eukaryota</taxon>
        <taxon>Metazoa</taxon>
        <taxon>Ecdysozoa</taxon>
        <taxon>Arthropoda</taxon>
        <taxon>Chelicerata</taxon>
        <taxon>Arachnida</taxon>
        <taxon>Acari</taxon>
        <taxon>Parasitiformes</taxon>
        <taxon>Ixodida</taxon>
        <taxon>Ixodoidea</taxon>
        <taxon>Ixodidae</taxon>
        <taxon>Haemaphysalinae</taxon>
        <taxon>Haemaphysalis</taxon>
    </lineage>
</organism>